<reference evidence="2" key="1">
    <citation type="journal article" date="2019" name="Environ. Microbiol.">
        <title>Fungal ecological strategies reflected in gene transcription - a case study of two litter decomposers.</title>
        <authorList>
            <person name="Barbi F."/>
            <person name="Kohler A."/>
            <person name="Barry K."/>
            <person name="Baskaran P."/>
            <person name="Daum C."/>
            <person name="Fauchery L."/>
            <person name="Ihrmark K."/>
            <person name="Kuo A."/>
            <person name="LaButti K."/>
            <person name="Lipzen A."/>
            <person name="Morin E."/>
            <person name="Grigoriev I.V."/>
            <person name="Henrissat B."/>
            <person name="Lindahl B."/>
            <person name="Martin F."/>
        </authorList>
    </citation>
    <scope>NUCLEOTIDE SEQUENCE</scope>
    <source>
        <strain evidence="2">JB14</strain>
    </source>
</reference>
<dbReference type="AlphaFoldDB" id="A0A6A4I1W1"/>
<feature type="compositionally biased region" description="Low complexity" evidence="1">
    <location>
        <begin position="144"/>
        <end position="159"/>
    </location>
</feature>
<feature type="compositionally biased region" description="Low complexity" evidence="1">
    <location>
        <begin position="45"/>
        <end position="59"/>
    </location>
</feature>
<evidence type="ECO:0000313" key="3">
    <source>
        <dbReference type="Proteomes" id="UP000799118"/>
    </source>
</evidence>
<gene>
    <name evidence="2" type="ORF">BT96DRAFT_444356</name>
</gene>
<feature type="compositionally biased region" description="Acidic residues" evidence="1">
    <location>
        <begin position="204"/>
        <end position="238"/>
    </location>
</feature>
<protein>
    <submittedName>
        <fullName evidence="2">Uncharacterized protein</fullName>
    </submittedName>
</protein>
<feature type="compositionally biased region" description="Low complexity" evidence="1">
    <location>
        <begin position="176"/>
        <end position="188"/>
    </location>
</feature>
<evidence type="ECO:0000256" key="1">
    <source>
        <dbReference type="SAM" id="MobiDB-lite"/>
    </source>
</evidence>
<evidence type="ECO:0000313" key="2">
    <source>
        <dbReference type="EMBL" id="KAE9403960.1"/>
    </source>
</evidence>
<feature type="region of interest" description="Disordered" evidence="1">
    <location>
        <begin position="286"/>
        <end position="314"/>
    </location>
</feature>
<dbReference type="EMBL" id="ML769420">
    <property type="protein sequence ID" value="KAE9403960.1"/>
    <property type="molecule type" value="Genomic_DNA"/>
</dbReference>
<feature type="compositionally biased region" description="Low complexity" evidence="1">
    <location>
        <begin position="294"/>
        <end position="308"/>
    </location>
</feature>
<proteinExistence type="predicted"/>
<dbReference type="Proteomes" id="UP000799118">
    <property type="component" value="Unassembled WGS sequence"/>
</dbReference>
<feature type="compositionally biased region" description="Basic and acidic residues" evidence="1">
    <location>
        <begin position="110"/>
        <end position="122"/>
    </location>
</feature>
<organism evidence="2 3">
    <name type="scientific">Gymnopus androsaceus JB14</name>
    <dbReference type="NCBI Taxonomy" id="1447944"/>
    <lineage>
        <taxon>Eukaryota</taxon>
        <taxon>Fungi</taxon>
        <taxon>Dikarya</taxon>
        <taxon>Basidiomycota</taxon>
        <taxon>Agaricomycotina</taxon>
        <taxon>Agaricomycetes</taxon>
        <taxon>Agaricomycetidae</taxon>
        <taxon>Agaricales</taxon>
        <taxon>Marasmiineae</taxon>
        <taxon>Omphalotaceae</taxon>
        <taxon>Gymnopus</taxon>
    </lineage>
</organism>
<keyword evidence="3" id="KW-1185">Reference proteome</keyword>
<accession>A0A6A4I1W1</accession>
<name>A0A6A4I1W1_9AGAR</name>
<dbReference type="OrthoDB" id="992776at2759"/>
<sequence length="314" mass="33983">MSKEKRKSWRLSISSLPGAAEGQELCATRETTPSPPISTSHKRWSLTSHSSKSTSLHAAPDGSFGPTLERTISSQPPSIKEGSKSGFHKSLSSMMGGIPGFSNLSLSRTSTKESVSHEDPRGRSMSNNKHKRSSSHAPPTTETPSRSQSRARSQSPFSFRRFRSQRDSSPVPPLPLSSTSSEVSLLPPDGTPSPNIRPRTAFTDDADYDTGDETETGETDGEYTEDEYSGDEFDVFDDLTERNTERNAVVEPPPSSLGLFDPDADIDPDPLGEGVNVVVPPEPYFPSTIHSMPTRTSSTSAKAQSSTSEKYKAS</sequence>
<feature type="region of interest" description="Disordered" evidence="1">
    <location>
        <begin position="20"/>
        <end position="274"/>
    </location>
</feature>